<evidence type="ECO:0000313" key="3">
    <source>
        <dbReference type="EMBL" id="MFC3282101.1"/>
    </source>
</evidence>
<feature type="region of interest" description="Disordered" evidence="1">
    <location>
        <begin position="28"/>
        <end position="48"/>
    </location>
</feature>
<comment type="caution">
    <text evidence="3">The sequence shown here is derived from an EMBL/GenBank/DDBJ whole genome shotgun (WGS) entry which is preliminary data.</text>
</comment>
<accession>A0ABV7LIS8</accession>
<gene>
    <name evidence="3" type="ORF">ACFOEV_00585</name>
</gene>
<protein>
    <submittedName>
        <fullName evidence="3">DUF4236 domain-containing protein</fullName>
    </submittedName>
</protein>
<organism evidence="3 4">
    <name type="scientific">Litchfieldella rifensis</name>
    <dbReference type="NCBI Taxonomy" id="762643"/>
    <lineage>
        <taxon>Bacteria</taxon>
        <taxon>Pseudomonadati</taxon>
        <taxon>Pseudomonadota</taxon>
        <taxon>Gammaproteobacteria</taxon>
        <taxon>Oceanospirillales</taxon>
        <taxon>Halomonadaceae</taxon>
        <taxon>Litchfieldella</taxon>
    </lineage>
</organism>
<dbReference type="InterPro" id="IPR025330">
    <property type="entry name" value="DUF4236"/>
</dbReference>
<proteinExistence type="predicted"/>
<sequence>MGFRFQRCIRLAPGIRLNASKSELRLSVGPRGASPNVGSSGVPGHAGTPDTELAYCQERISVVTRRAPLVSQGMNAALCVPWRPC</sequence>
<keyword evidence="4" id="KW-1185">Reference proteome</keyword>
<dbReference type="RefSeq" id="WP_386770523.1">
    <property type="nucleotide sequence ID" value="NZ_JBHRUG010000001.1"/>
</dbReference>
<name>A0ABV7LIS8_9GAMM</name>
<evidence type="ECO:0000256" key="1">
    <source>
        <dbReference type="SAM" id="MobiDB-lite"/>
    </source>
</evidence>
<evidence type="ECO:0000313" key="4">
    <source>
        <dbReference type="Proteomes" id="UP001595579"/>
    </source>
</evidence>
<reference evidence="4" key="1">
    <citation type="journal article" date="2019" name="Int. J. Syst. Evol. Microbiol.">
        <title>The Global Catalogue of Microorganisms (GCM) 10K type strain sequencing project: providing services to taxonomists for standard genome sequencing and annotation.</title>
        <authorList>
            <consortium name="The Broad Institute Genomics Platform"/>
            <consortium name="The Broad Institute Genome Sequencing Center for Infectious Disease"/>
            <person name="Wu L."/>
            <person name="Ma J."/>
        </authorList>
    </citation>
    <scope>NUCLEOTIDE SEQUENCE [LARGE SCALE GENOMIC DNA]</scope>
    <source>
        <strain evidence="4">CECT 7698</strain>
    </source>
</reference>
<dbReference type="Proteomes" id="UP001595579">
    <property type="component" value="Unassembled WGS sequence"/>
</dbReference>
<evidence type="ECO:0000259" key="2">
    <source>
        <dbReference type="Pfam" id="PF14020"/>
    </source>
</evidence>
<dbReference type="Pfam" id="PF14020">
    <property type="entry name" value="DUF4236"/>
    <property type="match status" value="1"/>
</dbReference>
<feature type="domain" description="DUF4236" evidence="2">
    <location>
        <begin position="3"/>
        <end position="55"/>
    </location>
</feature>
<dbReference type="EMBL" id="JBHRUG010000001">
    <property type="protein sequence ID" value="MFC3282101.1"/>
    <property type="molecule type" value="Genomic_DNA"/>
</dbReference>